<dbReference type="InterPro" id="IPR003607">
    <property type="entry name" value="HD/PDEase_dom"/>
</dbReference>
<dbReference type="PROSITE" id="PS51831">
    <property type="entry name" value="HD"/>
    <property type="match status" value="1"/>
</dbReference>
<evidence type="ECO:0000256" key="10">
    <source>
        <dbReference type="ARBA" id="ARBA00022801"/>
    </source>
</evidence>
<evidence type="ECO:0000313" key="14">
    <source>
        <dbReference type="EMBL" id="KAG7195349.1"/>
    </source>
</evidence>
<dbReference type="SUPFAM" id="SSF109604">
    <property type="entry name" value="HD-domain/PDEase-like"/>
    <property type="match status" value="1"/>
</dbReference>
<dbReference type="InterPro" id="IPR039356">
    <property type="entry name" value="YfbR/HDDC2"/>
</dbReference>
<protein>
    <recommendedName>
        <fullName evidence="8">5'-deoxynucleotidase</fullName>
        <ecNumber evidence="8">3.1.3.89</ecNumber>
    </recommendedName>
</protein>
<keyword evidence="15" id="KW-1185">Reference proteome</keyword>
<comment type="function">
    <text evidence="5">Catalyzes the dephosphorylation of the nucleoside 5'-monophosphates deoxyadenosine monophosphate (dAMP), deoxycytidine monophosphate (dCMP), deoxyguanosine monophosphate (dGMP) and deoxythymidine monophosphate (dTMP).</text>
</comment>
<dbReference type="GO" id="GO:0002953">
    <property type="term" value="F:5'-deoxynucleotidase activity"/>
    <property type="evidence" value="ECO:0007669"/>
    <property type="project" value="UniProtKB-EC"/>
</dbReference>
<evidence type="ECO:0000256" key="2">
    <source>
        <dbReference type="ARBA" id="ARBA00001936"/>
    </source>
</evidence>
<comment type="cofactor">
    <cofactor evidence="3">
        <name>Co(2+)</name>
        <dbReference type="ChEBI" id="CHEBI:48828"/>
    </cofactor>
</comment>
<comment type="subunit">
    <text evidence="7">Homodimer.</text>
</comment>
<dbReference type="PANTHER" id="PTHR11845">
    <property type="entry name" value="5'-DEOXYNUCLEOTIDASE HDDC2"/>
    <property type="match status" value="1"/>
</dbReference>
<dbReference type="GO" id="GO:0046872">
    <property type="term" value="F:metal ion binding"/>
    <property type="evidence" value="ECO:0007669"/>
    <property type="project" value="UniProtKB-KW"/>
</dbReference>
<comment type="cofactor">
    <cofactor evidence="2">
        <name>Mn(2+)</name>
        <dbReference type="ChEBI" id="CHEBI:29035"/>
    </cofactor>
</comment>
<evidence type="ECO:0000256" key="5">
    <source>
        <dbReference type="ARBA" id="ARBA00004074"/>
    </source>
</evidence>
<dbReference type="EC" id="3.1.3.89" evidence="8"/>
<evidence type="ECO:0000256" key="3">
    <source>
        <dbReference type="ARBA" id="ARBA00001941"/>
    </source>
</evidence>
<dbReference type="GO" id="GO:0009159">
    <property type="term" value="P:deoxyribonucleoside monophosphate catabolic process"/>
    <property type="evidence" value="ECO:0007669"/>
    <property type="project" value="UniProtKB-ARBA"/>
</dbReference>
<dbReference type="PANTHER" id="PTHR11845:SF13">
    <property type="entry name" value="5'-DEOXYNUCLEOTIDASE HDDC2"/>
    <property type="match status" value="1"/>
</dbReference>
<name>A0A9P7VCB2_9ASCO</name>
<sequence>MTSSVSQWSPEGSVPESIRKLLPNIKSNVGPQSALVFIQIVSLLKSQRRTGWVDRGLPSSQVESISDHMYRMGVILMLLPREKVDVDRCVKISLVHDIAESLVGDIPPYSGVTKEEKHRRERVTIEYLADLIHEYNPKFANEMADLWWDYESIRTPEARYVKDIDKFEMIQQAWEYEQAHGLKYDLSEFYNSRLGIVSPEIGELCDEVIRQRTAFIEAHK</sequence>
<dbReference type="Proteomes" id="UP000790833">
    <property type="component" value="Unassembled WGS sequence"/>
</dbReference>
<dbReference type="OrthoDB" id="10254258at2759"/>
<dbReference type="Gene3D" id="1.10.3210.10">
    <property type="entry name" value="Hypothetical protein af1432"/>
    <property type="match status" value="1"/>
</dbReference>
<organism evidence="14 15">
    <name type="scientific">Scheffersomyces spartinae</name>
    <dbReference type="NCBI Taxonomy" id="45513"/>
    <lineage>
        <taxon>Eukaryota</taxon>
        <taxon>Fungi</taxon>
        <taxon>Dikarya</taxon>
        <taxon>Ascomycota</taxon>
        <taxon>Saccharomycotina</taxon>
        <taxon>Pichiomycetes</taxon>
        <taxon>Debaryomycetaceae</taxon>
        <taxon>Scheffersomyces</taxon>
    </lineage>
</organism>
<evidence type="ECO:0000256" key="8">
    <source>
        <dbReference type="ARBA" id="ARBA00012964"/>
    </source>
</evidence>
<evidence type="ECO:0000256" key="4">
    <source>
        <dbReference type="ARBA" id="ARBA00001946"/>
    </source>
</evidence>
<evidence type="ECO:0000256" key="6">
    <source>
        <dbReference type="ARBA" id="ARBA00009999"/>
    </source>
</evidence>
<evidence type="ECO:0000313" key="15">
    <source>
        <dbReference type="Proteomes" id="UP000790833"/>
    </source>
</evidence>
<dbReference type="AlphaFoldDB" id="A0A9P7VCB2"/>
<dbReference type="GO" id="GO:0005737">
    <property type="term" value="C:cytoplasm"/>
    <property type="evidence" value="ECO:0007669"/>
    <property type="project" value="TreeGrafter"/>
</dbReference>
<comment type="cofactor">
    <cofactor evidence="4">
        <name>Mg(2+)</name>
        <dbReference type="ChEBI" id="CHEBI:18420"/>
    </cofactor>
</comment>
<keyword evidence="12" id="KW-0170">Cobalt</keyword>
<dbReference type="RefSeq" id="XP_043050896.1">
    <property type="nucleotide sequence ID" value="XM_043194572.1"/>
</dbReference>
<gene>
    <name evidence="14" type="ORF">KQ657_003877</name>
</gene>
<dbReference type="FunFam" id="1.10.3210.10:FF:000011">
    <property type="entry name" value="HD domain-containing protein 2"/>
    <property type="match status" value="1"/>
</dbReference>
<evidence type="ECO:0000256" key="1">
    <source>
        <dbReference type="ARBA" id="ARBA00001638"/>
    </source>
</evidence>
<evidence type="ECO:0000256" key="7">
    <source>
        <dbReference type="ARBA" id="ARBA00011738"/>
    </source>
</evidence>
<feature type="domain" description="HD" evidence="13">
    <location>
        <begin position="65"/>
        <end position="170"/>
    </location>
</feature>
<dbReference type="InterPro" id="IPR006674">
    <property type="entry name" value="HD_domain"/>
</dbReference>
<keyword evidence="9" id="KW-0479">Metal-binding</keyword>
<dbReference type="GeneID" id="66117251"/>
<evidence type="ECO:0000256" key="11">
    <source>
        <dbReference type="ARBA" id="ARBA00022842"/>
    </source>
</evidence>
<dbReference type="Pfam" id="PF13023">
    <property type="entry name" value="HD_3"/>
    <property type="match status" value="1"/>
</dbReference>
<dbReference type="SMART" id="SM00471">
    <property type="entry name" value="HDc"/>
    <property type="match status" value="1"/>
</dbReference>
<keyword evidence="11" id="KW-0460">Magnesium</keyword>
<keyword evidence="10" id="KW-0378">Hydrolase</keyword>
<evidence type="ECO:0000256" key="12">
    <source>
        <dbReference type="ARBA" id="ARBA00023285"/>
    </source>
</evidence>
<dbReference type="EMBL" id="JAHMUF010000004">
    <property type="protein sequence ID" value="KAG7195349.1"/>
    <property type="molecule type" value="Genomic_DNA"/>
</dbReference>
<proteinExistence type="inferred from homology"/>
<dbReference type="CDD" id="cd00077">
    <property type="entry name" value="HDc"/>
    <property type="match status" value="1"/>
</dbReference>
<comment type="similarity">
    <text evidence="6">Belongs to the HDDC2 family.</text>
</comment>
<reference evidence="14" key="1">
    <citation type="submission" date="2021-03" db="EMBL/GenBank/DDBJ databases">
        <authorList>
            <person name="Palmer J.M."/>
        </authorList>
    </citation>
    <scope>NUCLEOTIDE SEQUENCE</scope>
    <source>
        <strain evidence="14">ARV_011</strain>
    </source>
</reference>
<comment type="catalytic activity">
    <reaction evidence="1">
        <text>a 2'-deoxyribonucleoside 5'-phosphate + H2O = a 2'-deoxyribonucleoside + phosphate</text>
        <dbReference type="Rhea" id="RHEA:36167"/>
        <dbReference type="ChEBI" id="CHEBI:15377"/>
        <dbReference type="ChEBI" id="CHEBI:18274"/>
        <dbReference type="ChEBI" id="CHEBI:43474"/>
        <dbReference type="ChEBI" id="CHEBI:65317"/>
        <dbReference type="EC" id="3.1.3.89"/>
    </reaction>
</comment>
<comment type="caution">
    <text evidence="14">The sequence shown here is derived from an EMBL/GenBank/DDBJ whole genome shotgun (WGS) entry which is preliminary data.</text>
</comment>
<evidence type="ECO:0000259" key="13">
    <source>
        <dbReference type="PROSITE" id="PS51831"/>
    </source>
</evidence>
<evidence type="ECO:0000256" key="9">
    <source>
        <dbReference type="ARBA" id="ARBA00022723"/>
    </source>
</evidence>
<accession>A0A9P7VCB2</accession>